<proteinExistence type="predicted"/>
<keyword evidence="2 5" id="KW-0812">Transmembrane</keyword>
<evidence type="ECO:0000256" key="2">
    <source>
        <dbReference type="ARBA" id="ARBA00022692"/>
    </source>
</evidence>
<feature type="transmembrane region" description="Helical" evidence="5">
    <location>
        <begin position="37"/>
        <end position="55"/>
    </location>
</feature>
<evidence type="ECO:0000256" key="1">
    <source>
        <dbReference type="ARBA" id="ARBA00004141"/>
    </source>
</evidence>
<gene>
    <name evidence="7" type="ORF">STA_A00260</name>
</gene>
<feature type="transmembrane region" description="Helical" evidence="5">
    <location>
        <begin position="316"/>
        <end position="334"/>
    </location>
</feature>
<feature type="domain" description="O-antigen ligase-related" evidence="6">
    <location>
        <begin position="192"/>
        <end position="324"/>
    </location>
</feature>
<protein>
    <submittedName>
        <fullName evidence="7">Putative lipid A core:surface polymer ligase</fullName>
    </submittedName>
</protein>
<keyword evidence="7" id="KW-0436">Ligase</keyword>
<dbReference type="PANTHER" id="PTHR37422:SF13">
    <property type="entry name" value="LIPOPOLYSACCHARIDE BIOSYNTHESIS PROTEIN PA4999-RELATED"/>
    <property type="match status" value="1"/>
</dbReference>
<evidence type="ECO:0000256" key="5">
    <source>
        <dbReference type="SAM" id="Phobius"/>
    </source>
</evidence>
<keyword evidence="4 5" id="KW-0472">Membrane</keyword>
<feature type="transmembrane region" description="Helical" evidence="5">
    <location>
        <begin position="207"/>
        <end position="223"/>
    </location>
</feature>
<evidence type="ECO:0000259" key="6">
    <source>
        <dbReference type="Pfam" id="PF04932"/>
    </source>
</evidence>
<name>G3ADR5_9GAMM</name>
<feature type="transmembrane region" description="Helical" evidence="5">
    <location>
        <begin position="186"/>
        <end position="201"/>
    </location>
</feature>
<dbReference type="EMBL" id="FR872579">
    <property type="protein sequence ID" value="CCB84927.1"/>
    <property type="molecule type" value="Genomic_DNA"/>
</dbReference>
<feature type="transmembrane region" description="Helical" evidence="5">
    <location>
        <begin position="67"/>
        <end position="85"/>
    </location>
</feature>
<dbReference type="GO" id="GO:0016874">
    <property type="term" value="F:ligase activity"/>
    <property type="evidence" value="ECO:0007669"/>
    <property type="project" value="UniProtKB-KW"/>
</dbReference>
<feature type="transmembrane region" description="Helical" evidence="5">
    <location>
        <begin position="91"/>
        <end position="109"/>
    </location>
</feature>
<dbReference type="GO" id="GO:0016020">
    <property type="term" value="C:membrane"/>
    <property type="evidence" value="ECO:0007669"/>
    <property type="project" value="UniProtKB-SubCell"/>
</dbReference>
<feature type="transmembrane region" description="Helical" evidence="5">
    <location>
        <begin position="12"/>
        <end position="31"/>
    </location>
</feature>
<dbReference type="InterPro" id="IPR007016">
    <property type="entry name" value="O-antigen_ligase-rel_domated"/>
</dbReference>
<evidence type="ECO:0000256" key="3">
    <source>
        <dbReference type="ARBA" id="ARBA00022989"/>
    </source>
</evidence>
<comment type="subcellular location">
    <subcellularLocation>
        <location evidence="1">Membrane</location>
        <topology evidence="1">Multi-pass membrane protein</topology>
    </subcellularLocation>
</comment>
<dbReference type="PANTHER" id="PTHR37422">
    <property type="entry name" value="TEICHURONIC ACID BIOSYNTHESIS PROTEIN TUAE"/>
    <property type="match status" value="1"/>
</dbReference>
<feature type="transmembrane region" description="Helical" evidence="5">
    <location>
        <begin position="346"/>
        <end position="367"/>
    </location>
</feature>
<dbReference type="AlphaFoldDB" id="G3ADR5"/>
<evidence type="ECO:0000256" key="4">
    <source>
        <dbReference type="ARBA" id="ARBA00023136"/>
    </source>
</evidence>
<feature type="transmembrane region" description="Helical" evidence="5">
    <location>
        <begin position="373"/>
        <end position="395"/>
    </location>
</feature>
<sequence length="401" mass="46127">MMLFRISYYATKGFQVSFLFFIFFNAIFCGFTRVNNLFHFSSLCLLIMLVANPVLRSRLFEDWQFNRGLSIIALMLGYFSLTTLYPFNFQLFLSEIIHALYLLLFILMFRIMTLYGRRLSVLWAMASGMLTLVGLTFFSINLNTILSNRMQDGFFGAPSNVIDLAGYFSLGIFVFLIIIRETGIRWLYFPISLLLLALLLTQSRGPLLAFVASMVVLVFLQLIKREFHLLKFTLLGGGVVMLFYITRWGDIVFQRIANSYQQSFIRFGIWRYTLEMTSQKPFFGWGLEKQLSFTNLIGDKITTTHSLYFSALLKGGLFGLLLLMLVMIYGFFMVRKHISFNQELEGAIFLFTTGFYITQGMFIISNPGVSWNIFWFPVSVLLTLPSITSTDVIAADNIALE</sequence>
<reference evidence="7" key="1">
    <citation type="journal article" date="2012" name="ISME J.">
        <title>Bacteriocyte-associated gammaproteobacterial symbionts of the Adelges nordmannianae/piceae complex (Hemiptera: Adelgidae).</title>
        <authorList>
            <person name="Toenshoff E.R."/>
            <person name="Penz T."/>
            <person name="Narzt T."/>
            <person name="Collingro A."/>
            <person name="Schmitz-Esser S."/>
            <person name="Pfeiffer S."/>
            <person name="Klepal W."/>
            <person name="Wagner M."/>
            <person name="Weinmaier T."/>
            <person name="Rattei T."/>
            <person name="Horn M."/>
        </authorList>
    </citation>
    <scope>NUCLEOTIDE SEQUENCE</scope>
    <source>
        <strain evidence="7">Klausen-Leopoldsdorf</strain>
    </source>
</reference>
<dbReference type="Pfam" id="PF04932">
    <property type="entry name" value="Wzy_C"/>
    <property type="match status" value="1"/>
</dbReference>
<organism evidence="7">
    <name type="scientific">Candidatus Steffania adelgidicola str. Klausen-Leopoldsdorf</name>
    <dbReference type="NCBI Taxonomy" id="994478"/>
    <lineage>
        <taxon>Bacteria</taxon>
        <taxon>Pseudomonadati</taxon>
        <taxon>Pseudomonadota</taxon>
        <taxon>Gammaproteobacteria</taxon>
        <taxon>Candidatus Steffania</taxon>
    </lineage>
</organism>
<feature type="transmembrane region" description="Helical" evidence="5">
    <location>
        <begin position="121"/>
        <end position="140"/>
    </location>
</feature>
<feature type="transmembrane region" description="Helical" evidence="5">
    <location>
        <begin position="160"/>
        <end position="179"/>
    </location>
</feature>
<keyword evidence="3 5" id="KW-1133">Transmembrane helix</keyword>
<dbReference type="InterPro" id="IPR051533">
    <property type="entry name" value="WaaL-like"/>
</dbReference>
<accession>G3ADR5</accession>
<feature type="transmembrane region" description="Helical" evidence="5">
    <location>
        <begin position="230"/>
        <end position="249"/>
    </location>
</feature>
<evidence type="ECO:0000313" key="7">
    <source>
        <dbReference type="EMBL" id="CCB84927.1"/>
    </source>
</evidence>